<evidence type="ECO:0000256" key="1">
    <source>
        <dbReference type="SAM" id="Coils"/>
    </source>
</evidence>
<dbReference type="Proteomes" id="UP000315540">
    <property type="component" value="Unassembled WGS sequence"/>
</dbReference>
<reference evidence="2 3" key="1">
    <citation type="submission" date="2019-06" db="EMBL/GenBank/DDBJ databases">
        <authorList>
            <person name="Meng X."/>
        </authorList>
    </citation>
    <scope>NUCLEOTIDE SEQUENCE [LARGE SCALE GENOMIC DNA]</scope>
    <source>
        <strain evidence="2 3">M625</strain>
    </source>
</reference>
<dbReference type="RefSeq" id="WP_140597014.1">
    <property type="nucleotide sequence ID" value="NZ_VFWZ01000009.1"/>
</dbReference>
<evidence type="ECO:0000313" key="3">
    <source>
        <dbReference type="Proteomes" id="UP000315540"/>
    </source>
</evidence>
<name>A0A504J667_9FLAO</name>
<dbReference type="OrthoDB" id="2041998at2"/>
<sequence length="390" mass="45935">MFWNKKNHLPKEEAIVTITHKLLFLERLLGADTFGSFNIIESIDTKASYVDQKENCQAIFDDIKVVLGLQEDPIVLEFFWEKPLQYQENDDTTAFKTADLYQTENLKLGTYQKKENQYIVSIEMSVLRDHDKMVYTLAHELSHYILLAQKELFFNDETLTDLLVLATGFGSYWYAVFKNEETTGYLSKKEGLYALAWLSIHKNETISISDQSKTLKKYQDHIKNETTSNHKDNTSELSFLSVFLNHCINIIENKEVNDSFLKNVLLYNEQVKKGRASKFKKHRTDVLNDIKNEIQHLKEENQKEILTLKKAITQIELYIQQPIEDSFYNQVLEYWTHYVELRDQEFELLLTNFENNKKLDIETTLRNTQRTDLSSKLELLVNKKVDRIKN</sequence>
<evidence type="ECO:0000313" key="2">
    <source>
        <dbReference type="EMBL" id="TPN82180.1"/>
    </source>
</evidence>
<accession>A0A504J667</accession>
<protein>
    <submittedName>
        <fullName evidence="2">Uncharacterized protein</fullName>
    </submittedName>
</protein>
<dbReference type="AlphaFoldDB" id="A0A504J667"/>
<gene>
    <name evidence="2" type="ORF">FHK87_22410</name>
</gene>
<keyword evidence="1" id="KW-0175">Coiled coil</keyword>
<dbReference type="EMBL" id="VFWZ01000009">
    <property type="protein sequence ID" value="TPN82180.1"/>
    <property type="molecule type" value="Genomic_DNA"/>
</dbReference>
<feature type="coiled-coil region" evidence="1">
    <location>
        <begin position="280"/>
        <end position="314"/>
    </location>
</feature>
<proteinExistence type="predicted"/>
<comment type="caution">
    <text evidence="2">The sequence shown here is derived from an EMBL/GenBank/DDBJ whole genome shotgun (WGS) entry which is preliminary data.</text>
</comment>
<organism evidence="2 3">
    <name type="scientific">Aquimarina algicola</name>
    <dbReference type="NCBI Taxonomy" id="2589995"/>
    <lineage>
        <taxon>Bacteria</taxon>
        <taxon>Pseudomonadati</taxon>
        <taxon>Bacteroidota</taxon>
        <taxon>Flavobacteriia</taxon>
        <taxon>Flavobacteriales</taxon>
        <taxon>Flavobacteriaceae</taxon>
        <taxon>Aquimarina</taxon>
    </lineage>
</organism>
<keyword evidence="3" id="KW-1185">Reference proteome</keyword>